<evidence type="ECO:0000256" key="8">
    <source>
        <dbReference type="ARBA" id="ARBA00037993"/>
    </source>
</evidence>
<feature type="binding site" evidence="11">
    <location>
        <position position="217"/>
    </location>
    <ligand>
        <name>Zn(2+)</name>
        <dbReference type="ChEBI" id="CHEBI:29105"/>
    </ligand>
</feature>
<keyword evidence="2 11" id="KW-0436">Ligase</keyword>
<dbReference type="EMBL" id="CP001584">
    <property type="protein sequence ID" value="ADE30242.1"/>
    <property type="molecule type" value="Genomic_DNA"/>
</dbReference>
<comment type="cofactor">
    <cofactor evidence="11">
        <name>Zn(2+)</name>
        <dbReference type="ChEBI" id="CHEBI:29105"/>
    </cofactor>
    <text evidence="11">Binds 1 zinc ion per subunit.</text>
</comment>
<dbReference type="PANTHER" id="PTHR42914:SF1">
    <property type="entry name" value="7-CYANO-7-DEAZAGUANINE SYNTHASE"/>
    <property type="match status" value="1"/>
</dbReference>
<name>D5AXV3_RICPP</name>
<keyword evidence="7 11" id="KW-0067">ATP-binding</keyword>
<keyword evidence="5 11" id="KW-0671">Queuosine biosynthesis</keyword>
<dbReference type="UniPathway" id="UPA00391"/>
<dbReference type="Proteomes" id="UP000006931">
    <property type="component" value="Chromosome"/>
</dbReference>
<dbReference type="InterPro" id="IPR014729">
    <property type="entry name" value="Rossmann-like_a/b/a_fold"/>
</dbReference>
<dbReference type="PANTHER" id="PTHR42914">
    <property type="entry name" value="7-CYANO-7-DEAZAGUANINE SYNTHASE"/>
    <property type="match status" value="1"/>
</dbReference>
<protein>
    <recommendedName>
        <fullName evidence="9 11">7-cyano-7-deazaguanine synthase</fullName>
        <ecNumber evidence="9 11">6.3.4.20</ecNumber>
    </recommendedName>
    <alternativeName>
        <fullName evidence="11">7-cyano-7-carbaguanine synthase</fullName>
    </alternativeName>
    <alternativeName>
        <fullName evidence="11">PreQ(0) synthase</fullName>
    </alternativeName>
    <alternativeName>
        <fullName evidence="11">Queuosine biosynthesis protein QueC</fullName>
    </alternativeName>
</protein>
<keyword evidence="3 11" id="KW-0479">Metal-binding</keyword>
<dbReference type="AlphaFoldDB" id="D5AXV3"/>
<accession>D5AXV3</accession>
<keyword evidence="4 11" id="KW-0547">Nucleotide-binding</keyword>
<dbReference type="GO" id="GO:0008270">
    <property type="term" value="F:zinc ion binding"/>
    <property type="evidence" value="ECO:0007669"/>
    <property type="project" value="UniProtKB-UniRule"/>
</dbReference>
<proteinExistence type="inferred from homology"/>
<dbReference type="HAMAP" id="MF_01633">
    <property type="entry name" value="QueC"/>
    <property type="match status" value="1"/>
</dbReference>
<dbReference type="HOGENOM" id="CLU_081854_1_0_5"/>
<dbReference type="InterPro" id="IPR018317">
    <property type="entry name" value="QueC"/>
</dbReference>
<dbReference type="Gene3D" id="3.40.50.620">
    <property type="entry name" value="HUPs"/>
    <property type="match status" value="1"/>
</dbReference>
<comment type="similarity">
    <text evidence="8 11">Belongs to the QueC family.</text>
</comment>
<evidence type="ECO:0000256" key="7">
    <source>
        <dbReference type="ARBA" id="ARBA00022840"/>
    </source>
</evidence>
<evidence type="ECO:0000256" key="10">
    <source>
        <dbReference type="ARBA" id="ARBA00047890"/>
    </source>
</evidence>
<dbReference type="CDD" id="cd01995">
    <property type="entry name" value="QueC-like"/>
    <property type="match status" value="1"/>
</dbReference>
<dbReference type="KEGG" id="rpq:rpr22_CDS672"/>
<feature type="binding site" evidence="11">
    <location>
        <begin position="17"/>
        <end position="27"/>
    </location>
    <ligand>
        <name>ATP</name>
        <dbReference type="ChEBI" id="CHEBI:30616"/>
    </ligand>
</feature>
<evidence type="ECO:0000256" key="5">
    <source>
        <dbReference type="ARBA" id="ARBA00022785"/>
    </source>
</evidence>
<dbReference type="PATRIC" id="fig|449216.3.peg.705"/>
<dbReference type="EC" id="6.3.4.20" evidence="9 11"/>
<comment type="pathway">
    <text evidence="1 11">Purine metabolism; 7-cyano-7-deazaguanine biosynthesis.</text>
</comment>
<keyword evidence="6 11" id="KW-0862">Zinc</keyword>
<dbReference type="GO" id="GO:0016879">
    <property type="term" value="F:ligase activity, forming carbon-nitrogen bonds"/>
    <property type="evidence" value="ECO:0007669"/>
    <property type="project" value="UniProtKB-UniRule"/>
</dbReference>
<evidence type="ECO:0000256" key="9">
    <source>
        <dbReference type="ARBA" id="ARBA00039149"/>
    </source>
</evidence>
<feature type="binding site" evidence="11">
    <location>
        <position position="211"/>
    </location>
    <ligand>
        <name>Zn(2+)</name>
        <dbReference type="ChEBI" id="CHEBI:29105"/>
    </ligand>
</feature>
<comment type="catalytic activity">
    <reaction evidence="10 11">
        <text>7-carboxy-7-carbaguanine + NH4(+) + 2 ATP = 7-cyano-7-carbaguanine + 2 AMP + 2 diphosphate + 2 H(+)</text>
        <dbReference type="Rhea" id="RHEA:27982"/>
        <dbReference type="ChEBI" id="CHEBI:15378"/>
        <dbReference type="ChEBI" id="CHEBI:28938"/>
        <dbReference type="ChEBI" id="CHEBI:30616"/>
        <dbReference type="ChEBI" id="CHEBI:33019"/>
        <dbReference type="ChEBI" id="CHEBI:45075"/>
        <dbReference type="ChEBI" id="CHEBI:61036"/>
        <dbReference type="ChEBI" id="CHEBI:456215"/>
        <dbReference type="EC" id="6.3.4.20"/>
    </reaction>
</comment>
<evidence type="ECO:0000256" key="4">
    <source>
        <dbReference type="ARBA" id="ARBA00022741"/>
    </source>
</evidence>
<evidence type="ECO:0000256" key="6">
    <source>
        <dbReference type="ARBA" id="ARBA00022833"/>
    </source>
</evidence>
<dbReference type="GO" id="GO:0008616">
    <property type="term" value="P:tRNA queuosine(34) biosynthetic process"/>
    <property type="evidence" value="ECO:0007669"/>
    <property type="project" value="UniProtKB-UniRule"/>
</dbReference>
<dbReference type="PIRSF" id="PIRSF006293">
    <property type="entry name" value="ExsB"/>
    <property type="match status" value="1"/>
</dbReference>
<dbReference type="GO" id="GO:0005524">
    <property type="term" value="F:ATP binding"/>
    <property type="evidence" value="ECO:0007669"/>
    <property type="project" value="UniProtKB-UniRule"/>
</dbReference>
<evidence type="ECO:0000256" key="3">
    <source>
        <dbReference type="ARBA" id="ARBA00022723"/>
    </source>
</evidence>
<sequence length="236" mass="26303">MCIKLEWSTMKKSVNLLSGGTDSATVLAIASEMCYEIYAMSFNYGQRNNAELRKVKELIKKYNVKQHKIVDIDLRAFGGSALTDDNIDVPYYHGINALPEIVPVTYVPARNTIFLSYAVGFAEVIGSQDIFIGVHTSDSANYPDCCPEYIQSFEKMVNLATNMGVQGKKITIHAPLIDMTKEQIIRTGLKLGVDYKNTISCYSPTEDDLSCGNCLACIIRLDAFKKNNIQDPIKYV</sequence>
<evidence type="ECO:0000256" key="2">
    <source>
        <dbReference type="ARBA" id="ARBA00022598"/>
    </source>
</evidence>
<reference evidence="12 13" key="1">
    <citation type="journal article" date="2010" name="Genome Res.">
        <title>Genomic, proteomic, and transcriptomic analysis of virulent and avirulent Rickettsia prowazekii reveals its adaptive mutation capabilities.</title>
        <authorList>
            <person name="Bechah Y."/>
            <person name="El Karkouri K."/>
            <person name="Mediannikov O."/>
            <person name="Leroy Q."/>
            <person name="Pelletier N."/>
            <person name="Robert C."/>
            <person name="Medigue C."/>
            <person name="Mege J.L."/>
            <person name="Raoult D."/>
        </authorList>
    </citation>
    <scope>NUCLEOTIDE SEQUENCE [LARGE SCALE GENOMIC DNA]</scope>
    <source>
        <strain evidence="12 13">Rp22</strain>
    </source>
</reference>
<dbReference type="SUPFAM" id="SSF52402">
    <property type="entry name" value="Adenine nucleotide alpha hydrolases-like"/>
    <property type="match status" value="1"/>
</dbReference>
<gene>
    <name evidence="12" type="primary">exsB</name>
    <name evidence="11" type="synonym">queC</name>
    <name evidence="12" type="ordered locus">rpr22_CDS672</name>
</gene>
<feature type="binding site" evidence="11">
    <location>
        <position position="214"/>
    </location>
    <ligand>
        <name>Zn(2+)</name>
        <dbReference type="ChEBI" id="CHEBI:29105"/>
    </ligand>
</feature>
<feature type="binding site" evidence="11">
    <location>
        <position position="201"/>
    </location>
    <ligand>
        <name>Zn(2+)</name>
        <dbReference type="ChEBI" id="CHEBI:29105"/>
    </ligand>
</feature>
<organism evidence="12 13">
    <name type="scientific">Rickettsia prowazekii (strain Rp22)</name>
    <dbReference type="NCBI Taxonomy" id="449216"/>
    <lineage>
        <taxon>Bacteria</taxon>
        <taxon>Pseudomonadati</taxon>
        <taxon>Pseudomonadota</taxon>
        <taxon>Alphaproteobacteria</taxon>
        <taxon>Rickettsiales</taxon>
        <taxon>Rickettsiaceae</taxon>
        <taxon>Rickettsieae</taxon>
        <taxon>Rickettsia</taxon>
        <taxon>typhus group</taxon>
    </lineage>
</organism>
<evidence type="ECO:0000256" key="11">
    <source>
        <dbReference type="HAMAP-Rule" id="MF_01633"/>
    </source>
</evidence>
<dbReference type="Pfam" id="PF06508">
    <property type="entry name" value="QueC"/>
    <property type="match status" value="1"/>
</dbReference>
<comment type="function">
    <text evidence="11">Catalyzes the ATP-dependent conversion of 7-carboxy-7-deazaguanine (CDG) to 7-cyano-7-deazaguanine (preQ(0)).</text>
</comment>
<evidence type="ECO:0000313" key="13">
    <source>
        <dbReference type="Proteomes" id="UP000006931"/>
    </source>
</evidence>
<evidence type="ECO:0000256" key="1">
    <source>
        <dbReference type="ARBA" id="ARBA00005061"/>
    </source>
</evidence>
<dbReference type="NCBIfam" id="TIGR00364">
    <property type="entry name" value="7-cyano-7-deazaguanine synthase QueC"/>
    <property type="match status" value="1"/>
</dbReference>
<evidence type="ECO:0000313" key="12">
    <source>
        <dbReference type="EMBL" id="ADE30242.1"/>
    </source>
</evidence>